<dbReference type="RefSeq" id="XP_040641470.1">
    <property type="nucleotide sequence ID" value="XM_040781267.1"/>
</dbReference>
<evidence type="ECO:0000313" key="4">
    <source>
        <dbReference type="Proteomes" id="UP000019804"/>
    </source>
</evidence>
<sequence length="262" mass="30480">MPVAIPQFLLPRGAPSARTVRTLRHHHRTIPTASSSPRTFTTSPISHFQDKQDPFKPRILDQPDKFRPPSHPARRVVQTRNGKVNAGPVNYPGPKPTEKEKAEQKTREYPNMFPPEGTVMFRFLTSRWIHVWIAMSILTSLATFTFTTNFKRTSPYTHLLPSWSSLLSRPFDTISQALSVYRMDVEHRSMMTREKRLQRVEDAEKRRKYRVAHGMEEDTRKEEKKEVVDDQSPIAQDVDGKGEAFVDWEGNRKPVKKWFGIW</sequence>
<dbReference type="OrthoDB" id="5397827at2759"/>
<keyword evidence="2" id="KW-0472">Membrane</keyword>
<organism evidence="3 4">
    <name type="scientific">Aspergillus ruber (strain CBS 135680)</name>
    <dbReference type="NCBI Taxonomy" id="1388766"/>
    <lineage>
        <taxon>Eukaryota</taxon>
        <taxon>Fungi</taxon>
        <taxon>Dikarya</taxon>
        <taxon>Ascomycota</taxon>
        <taxon>Pezizomycotina</taxon>
        <taxon>Eurotiomycetes</taxon>
        <taxon>Eurotiomycetidae</taxon>
        <taxon>Eurotiales</taxon>
        <taxon>Aspergillaceae</taxon>
        <taxon>Aspergillus</taxon>
        <taxon>Aspergillus subgen. Aspergillus</taxon>
    </lineage>
</organism>
<name>A0A017SLF2_ASPRC</name>
<accession>A0A017SLF2</accession>
<proteinExistence type="predicted"/>
<feature type="compositionally biased region" description="Basic and acidic residues" evidence="1">
    <location>
        <begin position="96"/>
        <end position="108"/>
    </location>
</feature>
<feature type="compositionally biased region" description="Polar residues" evidence="1">
    <location>
        <begin position="31"/>
        <end position="46"/>
    </location>
</feature>
<keyword evidence="2" id="KW-0812">Transmembrane</keyword>
<feature type="transmembrane region" description="Helical" evidence="2">
    <location>
        <begin position="128"/>
        <end position="146"/>
    </location>
</feature>
<feature type="region of interest" description="Disordered" evidence="1">
    <location>
        <begin position="28"/>
        <end position="54"/>
    </location>
</feature>
<keyword evidence="2" id="KW-1133">Transmembrane helix</keyword>
<evidence type="ECO:0000313" key="3">
    <source>
        <dbReference type="EMBL" id="EYE97782.1"/>
    </source>
</evidence>
<protein>
    <submittedName>
        <fullName evidence="3">Uncharacterized protein</fullName>
    </submittedName>
</protein>
<feature type="region of interest" description="Disordered" evidence="1">
    <location>
        <begin position="79"/>
        <end position="111"/>
    </location>
</feature>
<keyword evidence="4" id="KW-1185">Reference proteome</keyword>
<dbReference type="GeneID" id="63696391"/>
<dbReference type="Proteomes" id="UP000019804">
    <property type="component" value="Unassembled WGS sequence"/>
</dbReference>
<evidence type="ECO:0000256" key="2">
    <source>
        <dbReference type="SAM" id="Phobius"/>
    </source>
</evidence>
<feature type="region of interest" description="Disordered" evidence="1">
    <location>
        <begin position="212"/>
        <end position="234"/>
    </location>
</feature>
<feature type="compositionally biased region" description="Basic and acidic residues" evidence="1">
    <location>
        <begin position="213"/>
        <end position="228"/>
    </location>
</feature>
<reference evidence="4" key="1">
    <citation type="journal article" date="2014" name="Nat. Commun.">
        <title>Genomic adaptations of the halophilic Dead Sea filamentous fungus Eurotium rubrum.</title>
        <authorList>
            <person name="Kis-Papo T."/>
            <person name="Weig A.R."/>
            <person name="Riley R."/>
            <person name="Persoh D."/>
            <person name="Salamov A."/>
            <person name="Sun H."/>
            <person name="Lipzen A."/>
            <person name="Wasser S.P."/>
            <person name="Rambold G."/>
            <person name="Grigoriev I.V."/>
            <person name="Nevo E."/>
        </authorList>
    </citation>
    <scope>NUCLEOTIDE SEQUENCE [LARGE SCALE GENOMIC DNA]</scope>
    <source>
        <strain evidence="4">CBS 135680</strain>
    </source>
</reference>
<dbReference type="HOGENOM" id="CLU_061830_1_0_1"/>
<dbReference type="AlphaFoldDB" id="A0A017SLF2"/>
<evidence type="ECO:0000256" key="1">
    <source>
        <dbReference type="SAM" id="MobiDB-lite"/>
    </source>
</evidence>
<dbReference type="EMBL" id="KK088415">
    <property type="protein sequence ID" value="EYE97782.1"/>
    <property type="molecule type" value="Genomic_DNA"/>
</dbReference>
<gene>
    <name evidence="3" type="ORF">EURHEDRAFT_410021</name>
</gene>